<comment type="caution">
    <text evidence="2">The sequence shown here is derived from an EMBL/GenBank/DDBJ whole genome shotgun (WGS) entry which is preliminary data.</text>
</comment>
<sequence>MGYKNNWSRGFVDESKQHVWQRPLPQNARVAIIGGGLSGLTCARELALLGIKSVVFDTGKNSVGGRCATRTNKDKSLPSKSTPSLPDGIAFDHAAQFFTVSDPRFRALVDTWLVDGVVKPWEGPVGFLGSGGQFKSLKEVSPNSPTPYVATEGMRMLAVHMERQLLKQHGGSVEVRRPCWVSQMTADQNRGWQLQGERKDQGAFDAVVIAHNGKCANRLVGPTGAPLVAKQLMGLRLSAIWAVMVAFKHPVNASFEGAFIRGNDMLSWAGNNTKKMGLQQGSVECWTLLSHNAYGQKNKVPQEAIPEEVATKVATDALVAFARALGVPGPEALPPVVFTRCQLWGAALPMNSPRVECILDARSRVGVSGDWVNGSSMEAAAVSGIALAHRLAALRSAPVPQDEGSSMDIGLRDEFHSLGGESSSHDIGGFPGLEMPSAGPRQQLQQQQQQQQQLQRPQRLQGSSGPQGKSTQQRGRGGRGGWGGRGGLQQGRGAQQDEHLAPVPRSAGGWRPAPQMLPVVK</sequence>
<dbReference type="Gene3D" id="3.90.660.10">
    <property type="match status" value="1"/>
</dbReference>
<reference evidence="2" key="1">
    <citation type="submission" date="2017-08" db="EMBL/GenBank/DDBJ databases">
        <authorList>
            <person name="Polle J.E."/>
            <person name="Barry K."/>
            <person name="Cushman J."/>
            <person name="Schmutz J."/>
            <person name="Tran D."/>
            <person name="Hathwaick L.T."/>
            <person name="Yim W.C."/>
            <person name="Jenkins J."/>
            <person name="Mckie-Krisberg Z.M."/>
            <person name="Prochnik S."/>
            <person name="Lindquist E."/>
            <person name="Dockter R.B."/>
            <person name="Adam C."/>
            <person name="Molina H."/>
            <person name="Bunkerborg J."/>
            <person name="Jin E."/>
            <person name="Buchheim M."/>
            <person name="Magnuson J."/>
        </authorList>
    </citation>
    <scope>NUCLEOTIDE SEQUENCE</scope>
    <source>
        <strain evidence="2">CCAP 19/18</strain>
    </source>
</reference>
<organism evidence="2 3">
    <name type="scientific">Dunaliella salina</name>
    <name type="common">Green alga</name>
    <name type="synonym">Protococcus salinus</name>
    <dbReference type="NCBI Taxonomy" id="3046"/>
    <lineage>
        <taxon>Eukaryota</taxon>
        <taxon>Viridiplantae</taxon>
        <taxon>Chlorophyta</taxon>
        <taxon>core chlorophytes</taxon>
        <taxon>Chlorophyceae</taxon>
        <taxon>CS clade</taxon>
        <taxon>Chlamydomonadales</taxon>
        <taxon>Dunaliellaceae</taxon>
        <taxon>Dunaliella</taxon>
    </lineage>
</organism>
<feature type="compositionally biased region" description="Polar residues" evidence="1">
    <location>
        <begin position="462"/>
        <end position="471"/>
    </location>
</feature>
<dbReference type="InterPro" id="IPR036188">
    <property type="entry name" value="FAD/NAD-bd_sf"/>
</dbReference>
<gene>
    <name evidence="2" type="ORF">DUNSADRAFT_18171</name>
</gene>
<feature type="compositionally biased region" description="Low complexity" evidence="1">
    <location>
        <begin position="440"/>
        <end position="461"/>
    </location>
</feature>
<protein>
    <recommendedName>
        <fullName evidence="4">Amine oxidase domain-containing protein</fullName>
    </recommendedName>
</protein>
<dbReference type="PANTHER" id="PTHR16128:SF8">
    <property type="entry name" value="EXPRESSED PROTEIN"/>
    <property type="match status" value="1"/>
</dbReference>
<dbReference type="SUPFAM" id="SSF51905">
    <property type="entry name" value="FAD/NAD(P)-binding domain"/>
    <property type="match status" value="1"/>
</dbReference>
<keyword evidence="3" id="KW-1185">Reference proteome</keyword>
<name>A0ABQ7G0J7_DUNSA</name>
<feature type="region of interest" description="Disordered" evidence="1">
    <location>
        <begin position="415"/>
        <end position="521"/>
    </location>
</feature>
<accession>A0ABQ7G0J7</accession>
<evidence type="ECO:0000313" key="3">
    <source>
        <dbReference type="Proteomes" id="UP000815325"/>
    </source>
</evidence>
<dbReference type="Proteomes" id="UP000815325">
    <property type="component" value="Unassembled WGS sequence"/>
</dbReference>
<evidence type="ECO:0000256" key="1">
    <source>
        <dbReference type="SAM" id="MobiDB-lite"/>
    </source>
</evidence>
<evidence type="ECO:0000313" key="2">
    <source>
        <dbReference type="EMBL" id="KAF5828131.1"/>
    </source>
</evidence>
<dbReference type="Pfam" id="PF13450">
    <property type="entry name" value="NAD_binding_8"/>
    <property type="match status" value="1"/>
</dbReference>
<dbReference type="EMBL" id="MU070357">
    <property type="protein sequence ID" value="KAF5828131.1"/>
    <property type="molecule type" value="Genomic_DNA"/>
</dbReference>
<proteinExistence type="predicted"/>
<dbReference type="PANTHER" id="PTHR16128">
    <property type="entry name" value="FAD/NAD(P)-BINDING OXIDOREDUCTASE FAMILY PROTEIN"/>
    <property type="match status" value="1"/>
</dbReference>
<dbReference type="Gene3D" id="3.50.50.60">
    <property type="entry name" value="FAD/NAD(P)-binding domain"/>
    <property type="match status" value="1"/>
</dbReference>
<evidence type="ECO:0008006" key="4">
    <source>
        <dbReference type="Google" id="ProtNLM"/>
    </source>
</evidence>
<feature type="compositionally biased region" description="Gly residues" evidence="1">
    <location>
        <begin position="478"/>
        <end position="490"/>
    </location>
</feature>